<feature type="transmembrane region" description="Helical" evidence="6">
    <location>
        <begin position="349"/>
        <end position="378"/>
    </location>
</feature>
<evidence type="ECO:0000256" key="3">
    <source>
        <dbReference type="ARBA" id="ARBA00022692"/>
    </source>
</evidence>
<evidence type="ECO:0000256" key="4">
    <source>
        <dbReference type="ARBA" id="ARBA00022989"/>
    </source>
</evidence>
<name>A0AAU7QN17_9GAMM</name>
<evidence type="ECO:0000256" key="1">
    <source>
        <dbReference type="ARBA" id="ARBA00004651"/>
    </source>
</evidence>
<sequence length="432" mass="47532">MFTYYLDLALRSLKRNKALTALMVLALALGIGASMTTLTVLHVLSGDPLPGKSHQLFYPQLDPQDMDGYKPQDEPPEQVSWIDGMALLQARRAQFQALMTGGAVPIQPAQSSIDPFFEDARYTTADFFPMFDVPFLYGQGWNASDDEASAHVAVLTRELNDKLFGGKDSTGQTLRMNDVAFRIVGVLDSWRPTPHFYDLNTGSYSADEGVFVPLATATDLKFARNGSTDCWDKGSSENMKTATCTWLQFWVQLDTPAEATAYREFLLNYSREQKALGHFQRPPNVRLRDVMGWLDYNKVVPSDVHLQVWLAFGFLLVCLVNTVGLMLAKFLRRAGELGVRRALGASRRSLFAQLLVEAGAVGLVGGIGGLLLALLGLWLVRRQPSDYAALAHLDLPMLLATFVAAVTASLLAGLLPAWRACLTPPALQLKSN</sequence>
<keyword evidence="2" id="KW-1003">Cell membrane</keyword>
<dbReference type="Pfam" id="PF12704">
    <property type="entry name" value="MacB_PCD"/>
    <property type="match status" value="1"/>
</dbReference>
<evidence type="ECO:0000259" key="8">
    <source>
        <dbReference type="Pfam" id="PF12704"/>
    </source>
</evidence>
<dbReference type="InterPro" id="IPR003838">
    <property type="entry name" value="ABC3_permease_C"/>
</dbReference>
<keyword evidence="3 6" id="KW-0812">Transmembrane</keyword>
<proteinExistence type="predicted"/>
<feature type="domain" description="MacB-like periplasmic core" evidence="8">
    <location>
        <begin position="20"/>
        <end position="262"/>
    </location>
</feature>
<dbReference type="InterPro" id="IPR025857">
    <property type="entry name" value="MacB_PCD"/>
</dbReference>
<keyword evidence="5 6" id="KW-0472">Membrane</keyword>
<feature type="domain" description="ABC3 transporter permease C-terminal" evidence="7">
    <location>
        <begin position="310"/>
        <end position="421"/>
    </location>
</feature>
<gene>
    <name evidence="9" type="ORF">ABNK63_03900</name>
</gene>
<comment type="subcellular location">
    <subcellularLocation>
        <location evidence="1">Cell membrane</location>
        <topology evidence="1">Multi-pass membrane protein</topology>
    </subcellularLocation>
</comment>
<organism evidence="9">
    <name type="scientific">Rhodanobacter sp. IGA1.0</name>
    <dbReference type="NCBI Taxonomy" id="3158582"/>
    <lineage>
        <taxon>Bacteria</taxon>
        <taxon>Pseudomonadati</taxon>
        <taxon>Pseudomonadota</taxon>
        <taxon>Gammaproteobacteria</taxon>
        <taxon>Lysobacterales</taxon>
        <taxon>Rhodanobacteraceae</taxon>
        <taxon>Rhodanobacter</taxon>
    </lineage>
</organism>
<dbReference type="RefSeq" id="WP_350016749.1">
    <property type="nucleotide sequence ID" value="NZ_CP157948.1"/>
</dbReference>
<evidence type="ECO:0000256" key="5">
    <source>
        <dbReference type="ARBA" id="ARBA00023136"/>
    </source>
</evidence>
<evidence type="ECO:0000259" key="7">
    <source>
        <dbReference type="Pfam" id="PF02687"/>
    </source>
</evidence>
<protein>
    <submittedName>
        <fullName evidence="9">ABC transporter permease</fullName>
    </submittedName>
</protein>
<evidence type="ECO:0000256" key="2">
    <source>
        <dbReference type="ARBA" id="ARBA00022475"/>
    </source>
</evidence>
<dbReference type="AlphaFoldDB" id="A0AAU7QN17"/>
<evidence type="ECO:0000313" key="9">
    <source>
        <dbReference type="EMBL" id="XBS90795.1"/>
    </source>
</evidence>
<dbReference type="PANTHER" id="PTHR30572">
    <property type="entry name" value="MEMBRANE COMPONENT OF TRANSPORTER-RELATED"/>
    <property type="match status" value="1"/>
</dbReference>
<reference evidence="9" key="1">
    <citation type="submission" date="2024-06" db="EMBL/GenBank/DDBJ databases">
        <authorList>
            <person name="Sun Y."/>
        </authorList>
    </citation>
    <scope>NUCLEOTIDE SEQUENCE</scope>
    <source>
        <strain evidence="9">IGA1.0</strain>
    </source>
</reference>
<accession>A0AAU7QN17</accession>
<dbReference type="InterPro" id="IPR050250">
    <property type="entry name" value="Macrolide_Exporter_MacB"/>
</dbReference>
<feature type="transmembrane region" description="Helical" evidence="6">
    <location>
        <begin position="398"/>
        <end position="418"/>
    </location>
</feature>
<dbReference type="Pfam" id="PF02687">
    <property type="entry name" value="FtsX"/>
    <property type="match status" value="1"/>
</dbReference>
<feature type="transmembrane region" description="Helical" evidence="6">
    <location>
        <begin position="21"/>
        <end position="44"/>
    </location>
</feature>
<keyword evidence="4 6" id="KW-1133">Transmembrane helix</keyword>
<dbReference type="GO" id="GO:0005886">
    <property type="term" value="C:plasma membrane"/>
    <property type="evidence" value="ECO:0007669"/>
    <property type="project" value="UniProtKB-SubCell"/>
</dbReference>
<feature type="transmembrane region" description="Helical" evidence="6">
    <location>
        <begin position="308"/>
        <end position="328"/>
    </location>
</feature>
<evidence type="ECO:0000256" key="6">
    <source>
        <dbReference type="SAM" id="Phobius"/>
    </source>
</evidence>
<dbReference type="GO" id="GO:0022857">
    <property type="term" value="F:transmembrane transporter activity"/>
    <property type="evidence" value="ECO:0007669"/>
    <property type="project" value="TreeGrafter"/>
</dbReference>
<dbReference type="EMBL" id="CP157948">
    <property type="protein sequence ID" value="XBS90795.1"/>
    <property type="molecule type" value="Genomic_DNA"/>
</dbReference>
<dbReference type="PANTHER" id="PTHR30572:SF18">
    <property type="entry name" value="ABC-TYPE MACROLIDE FAMILY EXPORT SYSTEM PERMEASE COMPONENT 2"/>
    <property type="match status" value="1"/>
</dbReference>